<evidence type="ECO:0000256" key="16">
    <source>
        <dbReference type="ARBA" id="ARBA00022967"/>
    </source>
</evidence>
<keyword evidence="29" id="KW-0732">Signal</keyword>
<evidence type="ECO:0000256" key="3">
    <source>
        <dbReference type="ARBA" id="ARBA00004479"/>
    </source>
</evidence>
<gene>
    <name evidence="33" type="ORF">LTLLF_145390</name>
</gene>
<evidence type="ECO:0000256" key="9">
    <source>
        <dbReference type="ARBA" id="ARBA00022741"/>
    </source>
</evidence>
<dbReference type="PROSITE" id="PS00290">
    <property type="entry name" value="IG_MHC"/>
    <property type="match status" value="2"/>
</dbReference>
<keyword evidence="12" id="KW-0460">Magnesium</keyword>
<name>A0A8J6GKD4_MICOH</name>
<dbReference type="SUPFAM" id="SSF90123">
    <property type="entry name" value="ABC transporter transmembrane region"/>
    <property type="match status" value="1"/>
</dbReference>
<evidence type="ECO:0000256" key="21">
    <source>
        <dbReference type="ARBA" id="ARBA00023182"/>
    </source>
</evidence>
<feature type="signal peptide" evidence="29">
    <location>
        <begin position="1"/>
        <end position="28"/>
    </location>
</feature>
<dbReference type="GO" id="GO:0002250">
    <property type="term" value="P:adaptive immune response"/>
    <property type="evidence" value="ECO:0007669"/>
    <property type="project" value="UniProtKB-KW"/>
</dbReference>
<dbReference type="InterPro" id="IPR005293">
    <property type="entry name" value="Tap2/ABCB3"/>
</dbReference>
<feature type="domain" description="Ig-like" evidence="30">
    <location>
        <begin position="825"/>
        <end position="913"/>
    </location>
</feature>
<evidence type="ECO:0000256" key="13">
    <source>
        <dbReference type="ARBA" id="ARBA00022856"/>
    </source>
</evidence>
<dbReference type="GO" id="GO:0042613">
    <property type="term" value="C:MHC class II protein complex"/>
    <property type="evidence" value="ECO:0007669"/>
    <property type="project" value="UniProtKB-KW"/>
</dbReference>
<evidence type="ECO:0000256" key="25">
    <source>
        <dbReference type="ARBA" id="ARBA00065789"/>
    </source>
</evidence>
<dbReference type="SMART" id="SM00407">
    <property type="entry name" value="IGc1"/>
    <property type="match status" value="2"/>
</dbReference>
<proteinExistence type="inferred from homology"/>
<feature type="chain" id="PRO_5035197942" description="Antigen peptide transporter 2" evidence="29">
    <location>
        <begin position="29"/>
        <end position="1340"/>
    </location>
</feature>
<keyword evidence="20" id="KW-0325">Glycoprotein</keyword>
<feature type="transmembrane region" description="Helical" evidence="28">
    <location>
        <begin position="44"/>
        <end position="77"/>
    </location>
</feature>
<evidence type="ECO:0000256" key="11">
    <source>
        <dbReference type="ARBA" id="ARBA00022840"/>
    </source>
</evidence>
<dbReference type="GO" id="GO:0015421">
    <property type="term" value="F:ABC-type oligopeptide transporter activity"/>
    <property type="evidence" value="ECO:0007669"/>
    <property type="project" value="TreeGrafter"/>
</dbReference>
<evidence type="ECO:0000256" key="6">
    <source>
        <dbReference type="ARBA" id="ARBA00022448"/>
    </source>
</evidence>
<dbReference type="CDD" id="cd18590">
    <property type="entry name" value="ABC_6TM_TAP2"/>
    <property type="match status" value="1"/>
</dbReference>
<dbReference type="InterPro" id="IPR013783">
    <property type="entry name" value="Ig-like_fold"/>
</dbReference>
<dbReference type="PROSITE" id="PS50929">
    <property type="entry name" value="ABC_TM1F"/>
    <property type="match status" value="1"/>
</dbReference>
<dbReference type="InterPro" id="IPR039421">
    <property type="entry name" value="Type_1_exporter"/>
</dbReference>
<dbReference type="GO" id="GO:0042287">
    <property type="term" value="F:MHC protein binding"/>
    <property type="evidence" value="ECO:0007669"/>
    <property type="project" value="InterPro"/>
</dbReference>
<dbReference type="InterPro" id="IPR036640">
    <property type="entry name" value="ABC1_TM_sf"/>
</dbReference>
<keyword evidence="9" id="KW-0547">Nucleotide-binding</keyword>
<dbReference type="PANTHER" id="PTHR43394">
    <property type="entry name" value="ATP-DEPENDENT PERMEASE MDL1, MITOCHONDRIAL"/>
    <property type="match status" value="1"/>
</dbReference>
<evidence type="ECO:0000256" key="22">
    <source>
        <dbReference type="ARBA" id="ARBA00034522"/>
    </source>
</evidence>
<dbReference type="InterPro" id="IPR003006">
    <property type="entry name" value="Ig/MHC_CS"/>
</dbReference>
<dbReference type="GO" id="GO:0015433">
    <property type="term" value="F:ABC-type peptide antigen transporter activity"/>
    <property type="evidence" value="ECO:0007669"/>
    <property type="project" value="UniProtKB-EC"/>
</dbReference>
<keyword evidence="17 28" id="KW-1133">Transmembrane helix</keyword>
<comment type="cofactor">
    <cofactor evidence="1">
        <name>Mg(2+)</name>
        <dbReference type="ChEBI" id="CHEBI:18420"/>
    </cofactor>
</comment>
<evidence type="ECO:0000313" key="34">
    <source>
        <dbReference type="Proteomes" id="UP000710432"/>
    </source>
</evidence>
<evidence type="ECO:0000259" key="30">
    <source>
        <dbReference type="PROSITE" id="PS50835"/>
    </source>
</evidence>
<feature type="transmembrane region" description="Helical" evidence="28">
    <location>
        <begin position="148"/>
        <end position="168"/>
    </location>
</feature>
<feature type="transmembrane region" description="Helical" evidence="28">
    <location>
        <begin position="1253"/>
        <end position="1273"/>
    </location>
</feature>
<dbReference type="InterPro" id="IPR013305">
    <property type="entry name" value="ABC_Tap-like"/>
</dbReference>
<feature type="transmembrane region" description="Helical" evidence="28">
    <location>
        <begin position="927"/>
        <end position="949"/>
    </location>
</feature>
<comment type="similarity">
    <text evidence="5">Belongs to the MHC class II family.</text>
</comment>
<dbReference type="GO" id="GO:0046978">
    <property type="term" value="F:TAP1 binding"/>
    <property type="evidence" value="ECO:0007669"/>
    <property type="project" value="UniProtKB-ARBA"/>
</dbReference>
<evidence type="ECO:0000256" key="29">
    <source>
        <dbReference type="SAM" id="SignalP"/>
    </source>
</evidence>
<keyword evidence="18" id="KW-1064">Adaptive immunity</keyword>
<dbReference type="EMBL" id="JAATJU010021982">
    <property type="protein sequence ID" value="KAH0512431.1"/>
    <property type="molecule type" value="Genomic_DNA"/>
</dbReference>
<dbReference type="GO" id="GO:0002504">
    <property type="term" value="P:antigen processing and presentation of peptide or polysaccharide antigen via MHC class II"/>
    <property type="evidence" value="ECO:0007669"/>
    <property type="project" value="UniProtKB-KW"/>
</dbReference>
<evidence type="ECO:0000256" key="28">
    <source>
        <dbReference type="SAM" id="Phobius"/>
    </source>
</evidence>
<comment type="subcellular location">
    <subcellularLocation>
        <location evidence="2">Endoplasmic reticulum membrane</location>
        <topology evidence="2">Multi-pass membrane protein</topology>
    </subcellularLocation>
    <subcellularLocation>
        <location evidence="3">Membrane</location>
        <topology evidence="3">Single-pass type I membrane protein</topology>
    </subcellularLocation>
</comment>
<dbReference type="Gene3D" id="3.10.320.10">
    <property type="entry name" value="Class II Histocompatibility Antigen, M Beta Chain, Chain B, domain 1"/>
    <property type="match status" value="2"/>
</dbReference>
<dbReference type="InterPro" id="IPR017871">
    <property type="entry name" value="ABC_transporter-like_CS"/>
</dbReference>
<reference evidence="33" key="1">
    <citation type="submission" date="2020-03" db="EMBL/GenBank/DDBJ databases">
        <title>Studies in the Genomics of Life Span.</title>
        <authorList>
            <person name="Glass D."/>
        </authorList>
    </citation>
    <scope>NUCLEOTIDE SEQUENCE</scope>
    <source>
        <strain evidence="33">LTLLF</strain>
        <tissue evidence="33">Muscle</tissue>
    </source>
</reference>
<dbReference type="NCBIfam" id="TIGR00958">
    <property type="entry name" value="3a01208"/>
    <property type="match status" value="1"/>
</dbReference>
<evidence type="ECO:0000256" key="4">
    <source>
        <dbReference type="ARBA" id="ARBA00006493"/>
    </source>
</evidence>
<dbReference type="FunFam" id="1.20.1560.10:FF:000042">
    <property type="entry name" value="Antigen peptide transporter 2"/>
    <property type="match status" value="1"/>
</dbReference>
<dbReference type="InterPro" id="IPR027417">
    <property type="entry name" value="P-loop_NTPase"/>
</dbReference>
<dbReference type="CDD" id="cd21001">
    <property type="entry name" value="IgC1_MHC_II_beta_HLA-DQ_I-A"/>
    <property type="match status" value="1"/>
</dbReference>
<feature type="transmembrane region" description="Helical" evidence="28">
    <location>
        <begin position="269"/>
        <end position="287"/>
    </location>
</feature>
<evidence type="ECO:0000256" key="14">
    <source>
        <dbReference type="ARBA" id="ARBA00022859"/>
    </source>
</evidence>
<keyword evidence="7 28" id="KW-0812">Transmembrane</keyword>
<dbReference type="InterPro" id="IPR014745">
    <property type="entry name" value="MHC_II_a/b_N"/>
</dbReference>
<keyword evidence="13" id="KW-0571">Peptide transport</keyword>
<organism evidence="33 34">
    <name type="scientific">Microtus ochrogaster</name>
    <name type="common">Prairie vole</name>
    <dbReference type="NCBI Taxonomy" id="79684"/>
    <lineage>
        <taxon>Eukaryota</taxon>
        <taxon>Metazoa</taxon>
        <taxon>Chordata</taxon>
        <taxon>Craniata</taxon>
        <taxon>Vertebrata</taxon>
        <taxon>Euteleostomi</taxon>
        <taxon>Mammalia</taxon>
        <taxon>Eutheria</taxon>
        <taxon>Euarchontoglires</taxon>
        <taxon>Glires</taxon>
        <taxon>Rodentia</taxon>
        <taxon>Myomorpha</taxon>
        <taxon>Muroidea</taxon>
        <taxon>Cricetidae</taxon>
        <taxon>Arvicolinae</taxon>
        <taxon>Microtus</taxon>
    </lineage>
</organism>
<keyword evidence="8" id="KW-0479">Metal-binding</keyword>
<dbReference type="Gene3D" id="3.40.50.300">
    <property type="entry name" value="P-loop containing nucleotide triphosphate hydrolases"/>
    <property type="match status" value="1"/>
</dbReference>
<keyword evidence="19 28" id="KW-0472">Membrane</keyword>
<comment type="caution">
    <text evidence="33">The sequence shown here is derived from an EMBL/GenBank/DDBJ whole genome shotgun (WGS) entry which is preliminary data.</text>
</comment>
<evidence type="ECO:0000256" key="10">
    <source>
        <dbReference type="ARBA" id="ARBA00022824"/>
    </source>
</evidence>
<dbReference type="PANTHER" id="PTHR43394:SF14">
    <property type="entry name" value="TRANSPORTER 2, ATP BINDING CASSETTE SUBFAMILY B"/>
    <property type="match status" value="1"/>
</dbReference>
<dbReference type="Pfam" id="PF00969">
    <property type="entry name" value="MHC_II_beta"/>
    <property type="match status" value="2"/>
</dbReference>
<evidence type="ECO:0000256" key="2">
    <source>
        <dbReference type="ARBA" id="ARBA00004477"/>
    </source>
</evidence>
<dbReference type="GO" id="GO:0015031">
    <property type="term" value="P:protein transport"/>
    <property type="evidence" value="ECO:0007669"/>
    <property type="project" value="UniProtKB-KW"/>
</dbReference>
<dbReference type="SUPFAM" id="SSF54452">
    <property type="entry name" value="MHC antigen-recognition domain"/>
    <property type="match status" value="2"/>
</dbReference>
<feature type="domain" description="ABC transmembrane type-1" evidence="32">
    <location>
        <begin position="152"/>
        <end position="434"/>
    </location>
</feature>
<dbReference type="GO" id="GO:0016887">
    <property type="term" value="F:ATP hydrolysis activity"/>
    <property type="evidence" value="ECO:0007669"/>
    <property type="project" value="InterPro"/>
</dbReference>
<dbReference type="GO" id="GO:0046872">
    <property type="term" value="F:metal ion binding"/>
    <property type="evidence" value="ECO:0007669"/>
    <property type="project" value="UniProtKB-KW"/>
</dbReference>
<comment type="function">
    <text evidence="24">ABC transporter associated with antigen processing. In complex with TAP1 mediates unidirectional translocation of peptide antigens from cytosol to endoplasmic reticulum (ER) for loading onto MHC class I (MHCI) molecules. Uses the chemical energy of ATP to export peptides against the concentration gradient. During the transport cycle alternates between 'inward-facing' state with peptide binding site facing the cytosol to 'outward-facing' state with peptide binding site facing the ER lumen. Peptide antigen binding to ATP-loaded TAP1-TAP2 induces a switch to hydrolysis-competent 'outward-facing' conformation ready for peptide loading onto nascent MHCI molecules. Subsequently ATP hydrolysis resets the transporter to the 'inward facing' state for a new cycle. As a component of the peptide loading complex (PLC), acts as a molecular scaffold essential for peptide-MHCI assembly and antigen presentation.</text>
</comment>
<evidence type="ECO:0000256" key="19">
    <source>
        <dbReference type="ARBA" id="ARBA00023136"/>
    </source>
</evidence>
<dbReference type="Pfam" id="PF00664">
    <property type="entry name" value="ABC_membrane"/>
    <property type="match status" value="1"/>
</dbReference>
<dbReference type="SUPFAM" id="SSF48726">
    <property type="entry name" value="Immunoglobulin"/>
    <property type="match status" value="2"/>
</dbReference>
<dbReference type="InterPro" id="IPR011162">
    <property type="entry name" value="MHC_I/II-like_Ag-recog"/>
</dbReference>
<evidence type="ECO:0000256" key="20">
    <source>
        <dbReference type="ARBA" id="ARBA00023180"/>
    </source>
</evidence>
<dbReference type="SMART" id="SM00921">
    <property type="entry name" value="MHC_II_beta"/>
    <property type="match status" value="2"/>
</dbReference>
<dbReference type="PROSITE" id="PS50835">
    <property type="entry name" value="IG_LIKE"/>
    <property type="match status" value="2"/>
</dbReference>
<feature type="transmembrane region" description="Helical" evidence="28">
    <location>
        <begin position="188"/>
        <end position="216"/>
    </location>
</feature>
<dbReference type="Gene3D" id="1.20.1560.10">
    <property type="entry name" value="ABC transporter type 1, transmembrane domain"/>
    <property type="match status" value="1"/>
</dbReference>
<evidence type="ECO:0000256" key="5">
    <source>
        <dbReference type="ARBA" id="ARBA00007394"/>
    </source>
</evidence>
<evidence type="ECO:0000259" key="32">
    <source>
        <dbReference type="PROSITE" id="PS50929"/>
    </source>
</evidence>
<feature type="transmembrane region" description="Helical" evidence="28">
    <location>
        <begin position="97"/>
        <end position="119"/>
    </location>
</feature>
<dbReference type="GO" id="GO:0005524">
    <property type="term" value="F:ATP binding"/>
    <property type="evidence" value="ECO:0007669"/>
    <property type="project" value="UniProtKB-KW"/>
</dbReference>
<dbReference type="InterPro" id="IPR036179">
    <property type="entry name" value="Ig-like_dom_sf"/>
</dbReference>
<keyword evidence="10" id="KW-0256">Endoplasmic reticulum</keyword>
<keyword evidence="6" id="KW-0813">Transport</keyword>
<keyword evidence="16" id="KW-1278">Translocase</keyword>
<evidence type="ECO:0000256" key="24">
    <source>
        <dbReference type="ARBA" id="ARBA00053163"/>
    </source>
</evidence>
<dbReference type="FunFam" id="2.60.40.10:FF:000116">
    <property type="entry name" value="HLA class II histocompatibility antigen, DRB1-1 beta chain"/>
    <property type="match status" value="2"/>
</dbReference>
<evidence type="ECO:0000256" key="26">
    <source>
        <dbReference type="ARBA" id="ARBA00070706"/>
    </source>
</evidence>
<dbReference type="InterPro" id="IPR003439">
    <property type="entry name" value="ABC_transporter-like_ATP-bd"/>
</dbReference>
<dbReference type="SMART" id="SM00382">
    <property type="entry name" value="AAA"/>
    <property type="match status" value="1"/>
</dbReference>
<keyword evidence="15" id="KW-0653">Protein transport</keyword>
<dbReference type="SUPFAM" id="SSF52540">
    <property type="entry name" value="P-loop containing nucleoside triphosphate hydrolases"/>
    <property type="match status" value="1"/>
</dbReference>
<feature type="domain" description="Ig-like" evidence="30">
    <location>
        <begin position="1151"/>
        <end position="1239"/>
    </location>
</feature>
<evidence type="ECO:0000256" key="8">
    <source>
        <dbReference type="ARBA" id="ARBA00022723"/>
    </source>
</evidence>
<evidence type="ECO:0000259" key="31">
    <source>
        <dbReference type="PROSITE" id="PS50893"/>
    </source>
</evidence>
<dbReference type="InterPro" id="IPR003593">
    <property type="entry name" value="AAA+_ATPase"/>
</dbReference>
<evidence type="ECO:0000256" key="23">
    <source>
        <dbReference type="ARBA" id="ARBA00048240"/>
    </source>
</evidence>
<keyword evidence="21" id="KW-0491">MHC II</keyword>
<dbReference type="Pfam" id="PF07654">
    <property type="entry name" value="C1-set"/>
    <property type="match status" value="2"/>
</dbReference>
<dbReference type="PROSITE" id="PS00211">
    <property type="entry name" value="ABC_TRANSPORTER_1"/>
    <property type="match status" value="1"/>
</dbReference>
<evidence type="ECO:0000256" key="18">
    <source>
        <dbReference type="ARBA" id="ARBA00023130"/>
    </source>
</evidence>
<comment type="catalytic activity">
    <reaction evidence="23">
        <text>a peptide antigen(in) + ATP + H2O = a peptide antigen(out) + ADP + phosphate + H(+)</text>
        <dbReference type="Rhea" id="RHEA:65972"/>
        <dbReference type="Rhea" id="RHEA-COMP:16941"/>
        <dbReference type="ChEBI" id="CHEBI:15377"/>
        <dbReference type="ChEBI" id="CHEBI:15378"/>
        <dbReference type="ChEBI" id="CHEBI:30616"/>
        <dbReference type="ChEBI" id="CHEBI:43474"/>
        <dbReference type="ChEBI" id="CHEBI:166823"/>
        <dbReference type="ChEBI" id="CHEBI:456216"/>
        <dbReference type="EC" id="7.4.2.14"/>
    </reaction>
    <physiologicalReaction direction="left-to-right" evidence="23">
        <dbReference type="Rhea" id="RHEA:65973"/>
    </physiologicalReaction>
</comment>
<dbReference type="GO" id="GO:0001916">
    <property type="term" value="P:positive regulation of T cell mediated cytotoxicity"/>
    <property type="evidence" value="ECO:0007669"/>
    <property type="project" value="UniProtKB-ARBA"/>
</dbReference>
<dbReference type="InterPro" id="IPR011527">
    <property type="entry name" value="ABC1_TM_dom"/>
</dbReference>
<evidence type="ECO:0000256" key="1">
    <source>
        <dbReference type="ARBA" id="ARBA00001946"/>
    </source>
</evidence>
<dbReference type="Proteomes" id="UP000710432">
    <property type="component" value="Unassembled WGS sequence"/>
</dbReference>
<evidence type="ECO:0000256" key="27">
    <source>
        <dbReference type="ARBA" id="ARBA00084065"/>
    </source>
</evidence>
<dbReference type="PROSITE" id="PS50893">
    <property type="entry name" value="ABC_TRANSPORTER_2"/>
    <property type="match status" value="1"/>
</dbReference>
<dbReference type="Pfam" id="PF00005">
    <property type="entry name" value="ABC_tran"/>
    <property type="match status" value="1"/>
</dbReference>
<dbReference type="PRINTS" id="PR01897">
    <property type="entry name" value="TAP2PROTEIN"/>
</dbReference>
<dbReference type="FunFam" id="3.10.320.10:FF:000001">
    <property type="entry name" value="HLA class II histocompatibility antigen, DRB1-1 beta chain"/>
    <property type="match status" value="2"/>
</dbReference>
<protein>
    <recommendedName>
        <fullName evidence="26">Antigen peptide transporter 2</fullName>
        <ecNumber evidence="22">7.4.2.14</ecNumber>
    </recommendedName>
    <alternativeName>
        <fullName evidence="27">ATP-binding cassette sub-family B member 3</fullName>
    </alternativeName>
</protein>
<dbReference type="GO" id="GO:0042825">
    <property type="term" value="C:TAP complex"/>
    <property type="evidence" value="ECO:0007669"/>
    <property type="project" value="InterPro"/>
</dbReference>
<feature type="domain" description="ABC transporter" evidence="31">
    <location>
        <begin position="467"/>
        <end position="701"/>
    </location>
</feature>
<keyword evidence="11" id="KW-0067">ATP-binding</keyword>
<dbReference type="InterPro" id="IPR003597">
    <property type="entry name" value="Ig_C1-set"/>
</dbReference>
<dbReference type="InterPro" id="IPR000353">
    <property type="entry name" value="MHC_II_b_N"/>
</dbReference>
<sequence length="1340" mass="148667">MALAHLTPWAALLLVDMALLALLRESLGNLLPQGLPGLWLESTLRLGGLWGLLTAGGLLGLVGTFLPLLCLATPLFFSLRALVGGTMSAPAVRVAFASWGWLLAGYGAAALGWAVWAVLSPPAAQEKEPGQNNKALMWRLLKLSRPDLPFLIAALFFLMVAVLGETLIPHYSGRVIDILGGDFDPNTFASAIFFMCLFSVGSSLSAGCRGGFFTFIMSRINLRIRELLFSSLLRQDLGFFQETKTGELNSRLSSDTSLMSCWLPLNANILLRSLVKVLGLYFFMLRVSPRLTFLSLLDLPLTIAAEKVYNPRHQAVLTEIQDAVAKAGQVVREAVGGLQTVRSFGAEEQEVSRYKEALEGCRQLWWRRDLERAVYLVIRRVMALGMQVLILNCGVQQILAGEVTRGGLLSFLLYQEEVGHYVRSLVYMYGDMLSNVGAAEKVFCYIDRTPNLPQPGTLAPASLEGRVEFQDISFSYPSRPEKPVLKGLTFTLHPGKVTALVGPNGSGKSTVAALLQNLYQPTGGQVLLDGQPLVQYDHHYLHRQVVLVGQEPVLFSGSVKDNIAYGLKDCEDAQVMAAARAACADDFIGEMADGIHTDIGEKGGQLAVGQKQRLAIARALVRNPRVLILDEATSALDAQCEQALQAWRSQGDRTVLVIAHRLHTVQNADQVLVLKQGQLLEQDQLKEEQDVYAHLVQQRQEEMGAGRAQWVMALLVSTMRPASFMSEGRDSPEDFVIQAKADCYFTNGTDKVRFVVRFIFNLEEYLNFDSDLGMFVALTELGEPDAEQWNKRWDLVEQSRASVNMVCRQNYKLGAPFTVGRNVPPEVTVSPERTPLLQQHNLLLCSVTGFYPGDINVRWFRNGQEQRSGVMSTGLVRNGDWTFQMTVTLEMTPELGDVYSCLVEHPSLQSPVSVEWVAQSEYSWKKILSGGAAFLIGLIVFLVGVVIHVKARKGSTPVRTFLRALYFRYCTDPTSVETWSGEEGLRSEADKECGLSGTATHRGIYRFLLSEGGTEVCVLVAAITFSFEMAVQVPSLLLAAAAVLMVLSSPEAAGRDSPRDFMVQFKPNCYYINGTQRMRNVIRYIYNREEFVRYDSDVGEYRAVTELGRPIAKDWNSRKEILEGTRAEIDTVCRHNYETLLSISLRQLEQPKVTIYLSRKEVLNHHNRLVCLVSDFYPAHIKVHWFRNGQEQTEGVESTQLIKNGDWTYQVLVMLEMTPQRGDVYTCHVEHPSLQSPVTVEWRVQSESVQSKMLSGIGGFVLGLIFLGLGLFFHHRSQKEQDAERHRGLRAGAHLPRAGPFLPSQEPERAPTVIPGVLAELTVTVSLPSVPVCASLSVPL</sequence>
<dbReference type="GO" id="GO:0019885">
    <property type="term" value="P:antigen processing and presentation of endogenous peptide antigen via MHC class I"/>
    <property type="evidence" value="ECO:0007669"/>
    <property type="project" value="InterPro"/>
</dbReference>
<comment type="subunit">
    <text evidence="25">Heterodimer of TAP1 and TAP2 (TAP1-TAP2). A component of the peptide loading complex (PLC), interacts via TAPBP with MHCI heterodimer; this interaction mediates peptide-MHCI assembly.</text>
</comment>
<evidence type="ECO:0000256" key="12">
    <source>
        <dbReference type="ARBA" id="ARBA00022842"/>
    </source>
</evidence>
<dbReference type="InterPro" id="IPR007110">
    <property type="entry name" value="Ig-like_dom"/>
</dbReference>
<accession>A0A8J6GKD4</accession>
<dbReference type="Gene3D" id="2.60.40.10">
    <property type="entry name" value="Immunoglobulins"/>
    <property type="match status" value="2"/>
</dbReference>
<dbReference type="EC" id="7.4.2.14" evidence="22"/>
<evidence type="ECO:0000313" key="33">
    <source>
        <dbReference type="EMBL" id="KAH0512431.1"/>
    </source>
</evidence>
<evidence type="ECO:0000256" key="15">
    <source>
        <dbReference type="ARBA" id="ARBA00022927"/>
    </source>
</evidence>
<keyword evidence="14" id="KW-0391">Immunity</keyword>
<evidence type="ECO:0000256" key="7">
    <source>
        <dbReference type="ARBA" id="ARBA00022692"/>
    </source>
</evidence>
<comment type="similarity">
    <text evidence="4">Belongs to the ABC transporter superfamily. ABCB family. MHC peptide exporter (TC 3.A.1.209) subfamily.</text>
</comment>
<dbReference type="FunFam" id="3.40.50.300:FF:000140">
    <property type="entry name" value="Lipid A export ATP-binding/permease protein MsbA"/>
    <property type="match status" value="1"/>
</dbReference>
<evidence type="ECO:0000256" key="17">
    <source>
        <dbReference type="ARBA" id="ARBA00022989"/>
    </source>
</evidence>